<protein>
    <submittedName>
        <fullName evidence="2">Uncharacterized protein</fullName>
    </submittedName>
</protein>
<evidence type="ECO:0000313" key="3">
    <source>
        <dbReference type="Proteomes" id="UP000775547"/>
    </source>
</evidence>
<sequence length="138" mass="15165">MKRRRLSKGSKEHGSESFISPGTRLDRSHPAARITPFGHPGGETPRFNHTPGSDMRIATRRADGAWDFADPRGPFTPTGVGELDVCPSPSSSTGMLPPRIRTNLKDQEFKVSRYDVEINPPPPAYGQHYGGYLPHAKS</sequence>
<proteinExistence type="predicted"/>
<name>A0A9P7KCX0_9AGAR</name>
<evidence type="ECO:0000256" key="1">
    <source>
        <dbReference type="SAM" id="MobiDB-lite"/>
    </source>
</evidence>
<dbReference type="EMBL" id="JABCKV010000075">
    <property type="protein sequence ID" value="KAG5644310.1"/>
    <property type="molecule type" value="Genomic_DNA"/>
</dbReference>
<feature type="region of interest" description="Disordered" evidence="1">
    <location>
        <begin position="116"/>
        <end position="138"/>
    </location>
</feature>
<evidence type="ECO:0000313" key="2">
    <source>
        <dbReference type="EMBL" id="KAG5644310.1"/>
    </source>
</evidence>
<accession>A0A9P7KCX0</accession>
<dbReference type="OrthoDB" id="2848852at2759"/>
<gene>
    <name evidence="2" type="ORF">DXG03_008728</name>
</gene>
<dbReference type="Proteomes" id="UP000775547">
    <property type="component" value="Unassembled WGS sequence"/>
</dbReference>
<keyword evidence="3" id="KW-1185">Reference proteome</keyword>
<dbReference type="AlphaFoldDB" id="A0A9P7KCX0"/>
<organism evidence="2 3">
    <name type="scientific">Asterophora parasitica</name>
    <dbReference type="NCBI Taxonomy" id="117018"/>
    <lineage>
        <taxon>Eukaryota</taxon>
        <taxon>Fungi</taxon>
        <taxon>Dikarya</taxon>
        <taxon>Basidiomycota</taxon>
        <taxon>Agaricomycotina</taxon>
        <taxon>Agaricomycetes</taxon>
        <taxon>Agaricomycetidae</taxon>
        <taxon>Agaricales</taxon>
        <taxon>Tricholomatineae</taxon>
        <taxon>Lyophyllaceae</taxon>
        <taxon>Asterophora</taxon>
    </lineage>
</organism>
<comment type="caution">
    <text evidence="2">The sequence shown here is derived from an EMBL/GenBank/DDBJ whole genome shotgun (WGS) entry which is preliminary data.</text>
</comment>
<reference evidence="2" key="1">
    <citation type="submission" date="2020-07" db="EMBL/GenBank/DDBJ databases">
        <authorList>
            <person name="Nieuwenhuis M."/>
            <person name="Van De Peppel L.J.J."/>
        </authorList>
    </citation>
    <scope>NUCLEOTIDE SEQUENCE</scope>
    <source>
        <strain evidence="2">AP01</strain>
        <tissue evidence="2">Mycelium</tissue>
    </source>
</reference>
<feature type="region of interest" description="Disordered" evidence="1">
    <location>
        <begin position="1"/>
        <end position="54"/>
    </location>
</feature>
<reference evidence="2" key="2">
    <citation type="submission" date="2021-10" db="EMBL/GenBank/DDBJ databases">
        <title>Phylogenomics reveals ancestral predisposition of the termite-cultivated fungus Termitomyces towards a domesticated lifestyle.</title>
        <authorList>
            <person name="Auxier B."/>
            <person name="Grum-Grzhimaylo A."/>
            <person name="Cardenas M.E."/>
            <person name="Lodge J.D."/>
            <person name="Laessoe T."/>
            <person name="Pedersen O."/>
            <person name="Smith M.E."/>
            <person name="Kuyper T.W."/>
            <person name="Franco-Molano E.A."/>
            <person name="Baroni T.J."/>
            <person name="Aanen D.K."/>
        </authorList>
    </citation>
    <scope>NUCLEOTIDE SEQUENCE</scope>
    <source>
        <strain evidence="2">AP01</strain>
        <tissue evidence="2">Mycelium</tissue>
    </source>
</reference>